<evidence type="ECO:0000259" key="19">
    <source>
        <dbReference type="PROSITE" id="PS50089"/>
    </source>
</evidence>
<dbReference type="OrthoDB" id="9049620at2759"/>
<sequence>MANHDVADSTDWLSTSLSALSALESALRCQVCKDFYETPMITSCSHTFCSLCIRRALSNENKCPLCRASEQEIRLRSNWSMEEAVQSFKKARPSVLELARKKMTTIITSKRKATVPEGDEQAAPDTKRLRSSARLSQKKTEPADDPEDEEKQDQEEIVIQASDDEDYTPEPADGLVPCPSCQKRMKEWQVFQHLESCPGPVKPRPQRQDNTLQPGTPFPSLSHRQQPAHPLERLPSLSYSMLKDQALRKKLGDLGISNQGPRALLEKRHKEWVTLWNANCDAVKPKRRTELLHDLDMWERTQGGRMSGRQSTVVINDKDFDGPAWATKHDASFKDLIANARRSSAQAKNGGGQDAPPPTEQTNGDEKQEQ</sequence>
<evidence type="ECO:0000256" key="7">
    <source>
        <dbReference type="ARBA" id="ARBA00022679"/>
    </source>
</evidence>
<dbReference type="GO" id="GO:0003697">
    <property type="term" value="F:single-stranded DNA binding"/>
    <property type="evidence" value="ECO:0007669"/>
    <property type="project" value="UniProtKB-UniRule"/>
</dbReference>
<protein>
    <recommendedName>
        <fullName evidence="6 17">Postreplication repair E3 ubiquitin-protein ligase RAD18</fullName>
        <ecNumber evidence="5 17">2.3.2.27</ecNumber>
    </recommendedName>
    <alternativeName>
        <fullName evidence="17">RING-type E3 ubiquitin transferase RAD18</fullName>
    </alternativeName>
</protein>
<evidence type="ECO:0000256" key="9">
    <source>
        <dbReference type="ARBA" id="ARBA00022763"/>
    </source>
</evidence>
<comment type="function">
    <text evidence="17">E3 RING-finger protein, member of the UBC2/RAD6 epistasis group. Associates to the E2 ubiquitin conjugating enzyme UBC2/RAD6 to form the UBC2-RAD18 ubiquitin ligase complex involved in postreplicative repair (PRR) of damaged DNA.</text>
</comment>
<dbReference type="PANTHER" id="PTHR14134">
    <property type="entry name" value="E3 UBIQUITIN-PROTEIN LIGASE RAD18"/>
    <property type="match status" value="1"/>
</dbReference>
<dbReference type="GO" id="GO:0005634">
    <property type="term" value="C:nucleus"/>
    <property type="evidence" value="ECO:0007669"/>
    <property type="project" value="UniProtKB-SubCell"/>
</dbReference>
<evidence type="ECO:0000256" key="2">
    <source>
        <dbReference type="ARBA" id="ARBA00004123"/>
    </source>
</evidence>
<organism evidence="21 22">
    <name type="scientific">Geosmithia morbida</name>
    <dbReference type="NCBI Taxonomy" id="1094350"/>
    <lineage>
        <taxon>Eukaryota</taxon>
        <taxon>Fungi</taxon>
        <taxon>Dikarya</taxon>
        <taxon>Ascomycota</taxon>
        <taxon>Pezizomycotina</taxon>
        <taxon>Sordariomycetes</taxon>
        <taxon>Hypocreomycetidae</taxon>
        <taxon>Hypocreales</taxon>
        <taxon>Bionectriaceae</taxon>
        <taxon>Geosmithia</taxon>
    </lineage>
</organism>
<dbReference type="NCBIfam" id="TIGR00599">
    <property type="entry name" value="rad18"/>
    <property type="match status" value="1"/>
</dbReference>
<dbReference type="SMART" id="SM00734">
    <property type="entry name" value="ZnF_Rad18"/>
    <property type="match status" value="1"/>
</dbReference>
<gene>
    <name evidence="21" type="ORF">GMORB2_4209</name>
</gene>
<evidence type="ECO:0000256" key="6">
    <source>
        <dbReference type="ARBA" id="ARBA00015551"/>
    </source>
</evidence>
<proteinExistence type="inferred from homology"/>
<dbReference type="InterPro" id="IPR004580">
    <property type="entry name" value="Rad18_fungi"/>
</dbReference>
<keyword evidence="7 17" id="KW-0808">Transferase</keyword>
<keyword evidence="12 17" id="KW-0862">Zinc</keyword>
<keyword evidence="10 16" id="KW-0863">Zinc-finger</keyword>
<dbReference type="Pfam" id="PF02037">
    <property type="entry name" value="SAP"/>
    <property type="match status" value="1"/>
</dbReference>
<evidence type="ECO:0000259" key="20">
    <source>
        <dbReference type="PROSITE" id="PS50800"/>
    </source>
</evidence>
<accession>A0A9P4Z2C4</accession>
<evidence type="ECO:0000256" key="18">
    <source>
        <dbReference type="SAM" id="MobiDB-lite"/>
    </source>
</evidence>
<comment type="similarity">
    <text evidence="4 17">Belongs to the RAD18 family.</text>
</comment>
<keyword evidence="22" id="KW-1185">Reference proteome</keyword>
<evidence type="ECO:0000256" key="4">
    <source>
        <dbReference type="ARBA" id="ARBA00009506"/>
    </source>
</evidence>
<evidence type="ECO:0000313" key="21">
    <source>
        <dbReference type="EMBL" id="KAF4125369.1"/>
    </source>
</evidence>
<dbReference type="SUPFAM" id="SSF57850">
    <property type="entry name" value="RING/U-box"/>
    <property type="match status" value="1"/>
</dbReference>
<feature type="domain" description="SAP" evidence="20">
    <location>
        <begin position="239"/>
        <end position="273"/>
    </location>
</feature>
<dbReference type="PROSITE" id="PS00518">
    <property type="entry name" value="ZF_RING_1"/>
    <property type="match status" value="1"/>
</dbReference>
<dbReference type="GO" id="GO:0006301">
    <property type="term" value="P:DNA damage tolerance"/>
    <property type="evidence" value="ECO:0007669"/>
    <property type="project" value="InterPro"/>
</dbReference>
<dbReference type="PROSITE" id="PS50089">
    <property type="entry name" value="ZF_RING_2"/>
    <property type="match status" value="1"/>
</dbReference>
<feature type="region of interest" description="Disordered" evidence="18">
    <location>
        <begin position="336"/>
        <end position="370"/>
    </location>
</feature>
<dbReference type="Proteomes" id="UP000749293">
    <property type="component" value="Unassembled WGS sequence"/>
</dbReference>
<dbReference type="FunFam" id="3.30.40.10:FF:000172">
    <property type="entry name" value="E3 ubiquitin-protein ligase RAD18"/>
    <property type="match status" value="1"/>
</dbReference>
<dbReference type="PANTHER" id="PTHR14134:SF2">
    <property type="entry name" value="E3 UBIQUITIN-PROTEIN LIGASE RAD18"/>
    <property type="match status" value="1"/>
</dbReference>
<reference evidence="21" key="1">
    <citation type="submission" date="2020-03" db="EMBL/GenBank/DDBJ databases">
        <title>Site-based positive gene gene selection in Geosmithia morbida across the United States reveals a broad range of putative effectors and factors for local host and environmental adapation.</title>
        <authorList>
            <person name="Onufrak A."/>
            <person name="Murdoch R.W."/>
            <person name="Gazis R."/>
            <person name="Huff M."/>
            <person name="Staton M."/>
            <person name="Klingeman W."/>
            <person name="Hadziabdic D."/>
        </authorList>
    </citation>
    <scope>NUCLEOTIDE SEQUENCE</scope>
    <source>
        <strain evidence="21">1262</strain>
    </source>
</reference>
<evidence type="ECO:0000313" key="22">
    <source>
        <dbReference type="Proteomes" id="UP000749293"/>
    </source>
</evidence>
<keyword evidence="11 17" id="KW-0833">Ubl conjugation pathway</keyword>
<dbReference type="InterPro" id="IPR017907">
    <property type="entry name" value="Znf_RING_CS"/>
</dbReference>
<dbReference type="GO" id="GO:0006513">
    <property type="term" value="P:protein monoubiquitination"/>
    <property type="evidence" value="ECO:0007669"/>
    <property type="project" value="InterPro"/>
</dbReference>
<evidence type="ECO:0000256" key="16">
    <source>
        <dbReference type="PROSITE-ProRule" id="PRU00175"/>
    </source>
</evidence>
<evidence type="ECO:0000256" key="11">
    <source>
        <dbReference type="ARBA" id="ARBA00022786"/>
    </source>
</evidence>
<dbReference type="GeneID" id="55970437"/>
<keyword evidence="14 17" id="KW-0234">DNA repair</keyword>
<dbReference type="InterPro" id="IPR003034">
    <property type="entry name" value="SAP_dom"/>
</dbReference>
<dbReference type="GO" id="GO:0006281">
    <property type="term" value="P:DNA repair"/>
    <property type="evidence" value="ECO:0007669"/>
    <property type="project" value="UniProtKB-KW"/>
</dbReference>
<comment type="catalytic activity">
    <reaction evidence="1 17">
        <text>S-ubiquitinyl-[E2 ubiquitin-conjugating enzyme]-L-cysteine + [acceptor protein]-L-lysine = [E2 ubiquitin-conjugating enzyme]-L-cysteine + N(6)-ubiquitinyl-[acceptor protein]-L-lysine.</text>
        <dbReference type="EC" id="2.3.2.27"/>
    </reaction>
</comment>
<dbReference type="GO" id="GO:0008270">
    <property type="term" value="F:zinc ion binding"/>
    <property type="evidence" value="ECO:0007669"/>
    <property type="project" value="UniProtKB-KW"/>
</dbReference>
<evidence type="ECO:0000256" key="8">
    <source>
        <dbReference type="ARBA" id="ARBA00022723"/>
    </source>
</evidence>
<keyword evidence="15 17" id="KW-0539">Nucleus</keyword>
<dbReference type="EC" id="2.3.2.27" evidence="5 17"/>
<comment type="subcellular location">
    <subcellularLocation>
        <location evidence="2 17">Nucleus</location>
    </subcellularLocation>
</comment>
<dbReference type="Pfam" id="PF13923">
    <property type="entry name" value="zf-C3HC4_2"/>
    <property type="match status" value="1"/>
</dbReference>
<name>A0A9P4Z2C4_9HYPO</name>
<keyword evidence="9 17" id="KW-0227">DNA damage</keyword>
<dbReference type="InterPro" id="IPR013083">
    <property type="entry name" value="Znf_RING/FYVE/PHD"/>
</dbReference>
<evidence type="ECO:0000256" key="13">
    <source>
        <dbReference type="ARBA" id="ARBA00023125"/>
    </source>
</evidence>
<dbReference type="InterPro" id="IPR039577">
    <property type="entry name" value="Rad18"/>
</dbReference>
<feature type="domain" description="RING-type" evidence="19">
    <location>
        <begin position="29"/>
        <end position="67"/>
    </location>
</feature>
<feature type="non-terminal residue" evidence="21">
    <location>
        <position position="1"/>
    </location>
</feature>
<comment type="pathway">
    <text evidence="3 17">Protein modification; protein ubiquitination.</text>
</comment>
<dbReference type="InterPro" id="IPR001841">
    <property type="entry name" value="Znf_RING"/>
</dbReference>
<dbReference type="PROSITE" id="PS50800">
    <property type="entry name" value="SAP"/>
    <property type="match status" value="1"/>
</dbReference>
<feature type="region of interest" description="Disordered" evidence="18">
    <location>
        <begin position="109"/>
        <end position="154"/>
    </location>
</feature>
<feature type="compositionally biased region" description="Acidic residues" evidence="18">
    <location>
        <begin position="143"/>
        <end position="154"/>
    </location>
</feature>
<evidence type="ECO:0000256" key="17">
    <source>
        <dbReference type="RuleBase" id="RU368093"/>
    </source>
</evidence>
<keyword evidence="8 17" id="KW-0479">Metal-binding</keyword>
<dbReference type="AlphaFoldDB" id="A0A9P4Z2C4"/>
<dbReference type="SMART" id="SM00513">
    <property type="entry name" value="SAP"/>
    <property type="match status" value="1"/>
</dbReference>
<evidence type="ECO:0000256" key="15">
    <source>
        <dbReference type="ARBA" id="ARBA00023242"/>
    </source>
</evidence>
<evidence type="ECO:0000256" key="14">
    <source>
        <dbReference type="ARBA" id="ARBA00023204"/>
    </source>
</evidence>
<evidence type="ECO:0000256" key="12">
    <source>
        <dbReference type="ARBA" id="ARBA00022833"/>
    </source>
</evidence>
<dbReference type="InterPro" id="IPR006642">
    <property type="entry name" value="Rad18_UBZ4"/>
</dbReference>
<dbReference type="Gene3D" id="3.30.40.10">
    <property type="entry name" value="Zinc/RING finger domain, C3HC4 (zinc finger)"/>
    <property type="match status" value="1"/>
</dbReference>
<evidence type="ECO:0000256" key="1">
    <source>
        <dbReference type="ARBA" id="ARBA00000900"/>
    </source>
</evidence>
<comment type="subunit">
    <text evidence="17">Interacts with E2 UBC2, forming a complex with ubiquitin ligase activity.</text>
</comment>
<evidence type="ECO:0000256" key="5">
    <source>
        <dbReference type="ARBA" id="ARBA00012483"/>
    </source>
</evidence>
<dbReference type="SMART" id="SM00184">
    <property type="entry name" value="RING"/>
    <property type="match status" value="1"/>
</dbReference>
<feature type="region of interest" description="Disordered" evidence="18">
    <location>
        <begin position="197"/>
        <end position="228"/>
    </location>
</feature>
<dbReference type="GO" id="GO:0061630">
    <property type="term" value="F:ubiquitin protein ligase activity"/>
    <property type="evidence" value="ECO:0007669"/>
    <property type="project" value="UniProtKB-UniRule"/>
</dbReference>
<dbReference type="RefSeq" id="XP_035324021.1">
    <property type="nucleotide sequence ID" value="XM_035466184.1"/>
</dbReference>
<comment type="caution">
    <text evidence="21">The sequence shown here is derived from an EMBL/GenBank/DDBJ whole genome shotgun (WGS) entry which is preliminary data.</text>
</comment>
<dbReference type="GO" id="GO:0097505">
    <property type="term" value="C:Rad6-Rad18 complex"/>
    <property type="evidence" value="ECO:0007669"/>
    <property type="project" value="TreeGrafter"/>
</dbReference>
<evidence type="ECO:0000256" key="10">
    <source>
        <dbReference type="ARBA" id="ARBA00022771"/>
    </source>
</evidence>
<keyword evidence="13 17" id="KW-0238">DNA-binding</keyword>
<dbReference type="EMBL" id="JAANYQ010000003">
    <property type="protein sequence ID" value="KAF4125369.1"/>
    <property type="molecule type" value="Genomic_DNA"/>
</dbReference>
<evidence type="ECO:0000256" key="3">
    <source>
        <dbReference type="ARBA" id="ARBA00004906"/>
    </source>
</evidence>